<evidence type="ECO:0000313" key="1">
    <source>
        <dbReference type="EMBL" id="CAL1286770.1"/>
    </source>
</evidence>
<dbReference type="EMBL" id="CAXIEN010000208">
    <property type="protein sequence ID" value="CAL1286770.1"/>
    <property type="molecule type" value="Genomic_DNA"/>
</dbReference>
<comment type="caution">
    <text evidence="1">The sequence shown here is derived from an EMBL/GenBank/DDBJ whole genome shotgun (WGS) entry which is preliminary data.</text>
</comment>
<evidence type="ECO:0000313" key="2">
    <source>
        <dbReference type="Proteomes" id="UP001497382"/>
    </source>
</evidence>
<gene>
    <name evidence="1" type="ORF">LARSCL_LOCUS14427</name>
</gene>
<sequence length="47" mass="5307">MNLRRLLSSAGSTSTNTVPSGYVDFRINCSEKLKELDIYLKDIEKSI</sequence>
<accession>A0AAV2ATN0</accession>
<dbReference type="Proteomes" id="UP001497382">
    <property type="component" value="Unassembled WGS sequence"/>
</dbReference>
<protein>
    <submittedName>
        <fullName evidence="1">Uncharacterized protein</fullName>
    </submittedName>
</protein>
<dbReference type="AlphaFoldDB" id="A0AAV2ATN0"/>
<name>A0AAV2ATN0_9ARAC</name>
<proteinExistence type="predicted"/>
<reference evidence="1 2" key="1">
    <citation type="submission" date="2024-04" db="EMBL/GenBank/DDBJ databases">
        <authorList>
            <person name="Rising A."/>
            <person name="Reimegard J."/>
            <person name="Sonavane S."/>
            <person name="Akerstrom W."/>
            <person name="Nylinder S."/>
            <person name="Hedman E."/>
            <person name="Kallberg Y."/>
        </authorList>
    </citation>
    <scope>NUCLEOTIDE SEQUENCE [LARGE SCALE GENOMIC DNA]</scope>
</reference>
<keyword evidence="2" id="KW-1185">Reference proteome</keyword>
<organism evidence="1 2">
    <name type="scientific">Larinioides sclopetarius</name>
    <dbReference type="NCBI Taxonomy" id="280406"/>
    <lineage>
        <taxon>Eukaryota</taxon>
        <taxon>Metazoa</taxon>
        <taxon>Ecdysozoa</taxon>
        <taxon>Arthropoda</taxon>
        <taxon>Chelicerata</taxon>
        <taxon>Arachnida</taxon>
        <taxon>Araneae</taxon>
        <taxon>Araneomorphae</taxon>
        <taxon>Entelegynae</taxon>
        <taxon>Araneoidea</taxon>
        <taxon>Araneidae</taxon>
        <taxon>Larinioides</taxon>
    </lineage>
</organism>